<evidence type="ECO:0000313" key="1">
    <source>
        <dbReference type="EMBL" id="QRC91848.1"/>
    </source>
</evidence>
<proteinExistence type="predicted"/>
<dbReference type="AlphaFoldDB" id="A0A7U2ETR9"/>
<dbReference type="Proteomes" id="UP000663193">
    <property type="component" value="Chromosome 2"/>
</dbReference>
<keyword evidence="2" id="KW-1185">Reference proteome</keyword>
<gene>
    <name evidence="1" type="ORF">JI435_020350</name>
</gene>
<name>A0A7U2ETR9_PHANO</name>
<protein>
    <submittedName>
        <fullName evidence="1">Uncharacterized protein</fullName>
    </submittedName>
</protein>
<dbReference type="VEuPathDB" id="FungiDB:JI435_020350"/>
<organism evidence="1 2">
    <name type="scientific">Phaeosphaeria nodorum (strain SN15 / ATCC MYA-4574 / FGSC 10173)</name>
    <name type="common">Glume blotch fungus</name>
    <name type="synonym">Parastagonospora nodorum</name>
    <dbReference type="NCBI Taxonomy" id="321614"/>
    <lineage>
        <taxon>Eukaryota</taxon>
        <taxon>Fungi</taxon>
        <taxon>Dikarya</taxon>
        <taxon>Ascomycota</taxon>
        <taxon>Pezizomycotina</taxon>
        <taxon>Dothideomycetes</taxon>
        <taxon>Pleosporomycetidae</taxon>
        <taxon>Pleosporales</taxon>
        <taxon>Pleosporineae</taxon>
        <taxon>Phaeosphaeriaceae</taxon>
        <taxon>Parastagonospora</taxon>
    </lineage>
</organism>
<evidence type="ECO:0000313" key="2">
    <source>
        <dbReference type="Proteomes" id="UP000663193"/>
    </source>
</evidence>
<feature type="non-terminal residue" evidence="1">
    <location>
        <position position="1"/>
    </location>
</feature>
<sequence length="50" mass="5323">HGAGEEMVIVAAHPPVKLDCPGSGVYKKQPMDPQQPFQGCDIMPLVCCSL</sequence>
<dbReference type="EMBL" id="CP069024">
    <property type="protein sequence ID" value="QRC91848.1"/>
    <property type="molecule type" value="Genomic_DNA"/>
</dbReference>
<accession>A0A7U2ETR9</accession>
<reference evidence="2" key="1">
    <citation type="journal article" date="2021" name="BMC Genomics">
        <title>Chromosome-level genome assembly and manually-curated proteome of model necrotroph Parastagonospora nodorum Sn15 reveals a genome-wide trove of candidate effector homologs, and redundancy of virulence-related functions within an accessory chromosome.</title>
        <authorList>
            <person name="Bertazzoni S."/>
            <person name="Jones D.A.B."/>
            <person name="Phan H.T."/>
            <person name="Tan K.-C."/>
            <person name="Hane J.K."/>
        </authorList>
    </citation>
    <scope>NUCLEOTIDE SEQUENCE [LARGE SCALE GENOMIC DNA]</scope>
    <source>
        <strain evidence="2">SN15 / ATCC MYA-4574 / FGSC 10173)</strain>
    </source>
</reference>